<name>A0ABT6FLF2_9BACT</name>
<gene>
    <name evidence="3" type="ORF">PZE19_31520</name>
</gene>
<evidence type="ECO:0000259" key="2">
    <source>
        <dbReference type="Pfam" id="PF02663"/>
    </source>
</evidence>
<dbReference type="EMBL" id="JARRAG010000005">
    <property type="protein sequence ID" value="MDG3008321.1"/>
    <property type="molecule type" value="Genomic_DNA"/>
</dbReference>
<evidence type="ECO:0000313" key="3">
    <source>
        <dbReference type="EMBL" id="MDG3008321.1"/>
    </source>
</evidence>
<feature type="chain" id="PRO_5046508849" evidence="1">
    <location>
        <begin position="22"/>
        <end position="365"/>
    </location>
</feature>
<evidence type="ECO:0000256" key="1">
    <source>
        <dbReference type="SAM" id="SignalP"/>
    </source>
</evidence>
<reference evidence="3 4" key="1">
    <citation type="submission" date="2023-03" db="EMBL/GenBank/DDBJ databases">
        <title>Paludisphaera mucosa sp. nov. a novel planctomycete from northern fen.</title>
        <authorList>
            <person name="Ivanova A."/>
        </authorList>
    </citation>
    <scope>NUCLEOTIDE SEQUENCE [LARGE SCALE GENOMIC DNA]</scope>
    <source>
        <strain evidence="3 4">Pla2</strain>
    </source>
</reference>
<keyword evidence="4" id="KW-1185">Reference proteome</keyword>
<accession>A0ABT6FLF2</accession>
<organism evidence="3 4">
    <name type="scientific">Paludisphaera mucosa</name>
    <dbReference type="NCBI Taxonomy" id="3030827"/>
    <lineage>
        <taxon>Bacteria</taxon>
        <taxon>Pseudomonadati</taxon>
        <taxon>Planctomycetota</taxon>
        <taxon>Planctomycetia</taxon>
        <taxon>Isosphaerales</taxon>
        <taxon>Isosphaeraceae</taxon>
        <taxon>Paludisphaera</taxon>
    </lineage>
</organism>
<feature type="domain" description="Formylmethanofuran dehydrogenase subunit E" evidence="2">
    <location>
        <begin position="239"/>
        <end position="360"/>
    </location>
</feature>
<sequence length="365" mass="39085">MRRLAILLAAAVALWGAPTRAHELWFHLDGGGTARLTFGDTPAPGEAERVAEIAHTKVWSGGKLIDVVRLPDGLEAKLPEPRPALLSAYADRGVVDYQGQTFVIQLAAYAQTQAVDPSQISGLGLGDDQVRLLLVSKEGGPPVVRATWKGKPAADVVVKVFHGAEAPLEIRTNSQGEVPSPDLMEGPWTLFTQVVDKTAGTRDGRSISETRYKATLAISPEAALGPAVAACLARVKETHGATGPWAVAGYRMGERALKELGLPRHDFNLLVVHHSPAEVQYTCIADGLQAATGTSPGKLNLRLEEASVDGLKTVVSDRRSNKSVTFTLKPEFIRSVVDLPHERLEAEGRRVASLPDEAIFATRAK</sequence>
<keyword evidence="1" id="KW-0732">Signal</keyword>
<dbReference type="Gene3D" id="3.30.1330.130">
    <property type="match status" value="1"/>
</dbReference>
<proteinExistence type="predicted"/>
<dbReference type="SUPFAM" id="SSF143555">
    <property type="entry name" value="FwdE-like"/>
    <property type="match status" value="1"/>
</dbReference>
<dbReference type="Pfam" id="PF02663">
    <property type="entry name" value="FmdE"/>
    <property type="match status" value="1"/>
</dbReference>
<dbReference type="InterPro" id="IPR003814">
    <property type="entry name" value="FmdEsu_dom"/>
</dbReference>
<dbReference type="Proteomes" id="UP001216907">
    <property type="component" value="Unassembled WGS sequence"/>
</dbReference>
<evidence type="ECO:0000313" key="4">
    <source>
        <dbReference type="Proteomes" id="UP001216907"/>
    </source>
</evidence>
<protein>
    <submittedName>
        <fullName evidence="3">Formylmethanofuran dehydrogenase subunit E family protein</fullName>
    </submittedName>
</protein>
<comment type="caution">
    <text evidence="3">The sequence shown here is derived from an EMBL/GenBank/DDBJ whole genome shotgun (WGS) entry which is preliminary data.</text>
</comment>
<dbReference type="RefSeq" id="WP_277864646.1">
    <property type="nucleotide sequence ID" value="NZ_JARRAG010000005.1"/>
</dbReference>
<feature type="signal peptide" evidence="1">
    <location>
        <begin position="1"/>
        <end position="21"/>
    </location>
</feature>